<name>A0ABP3E665_9PSEU</name>
<keyword evidence="1" id="KW-0812">Transmembrane</keyword>
<feature type="transmembrane region" description="Helical" evidence="1">
    <location>
        <begin position="217"/>
        <end position="237"/>
    </location>
</feature>
<feature type="transmembrane region" description="Helical" evidence="1">
    <location>
        <begin position="166"/>
        <end position="184"/>
    </location>
</feature>
<feature type="transmembrane region" description="Helical" evidence="1">
    <location>
        <begin position="137"/>
        <end position="159"/>
    </location>
</feature>
<feature type="transmembrane region" description="Helical" evidence="1">
    <location>
        <begin position="92"/>
        <end position="125"/>
    </location>
</feature>
<dbReference type="RefSeq" id="WP_343937162.1">
    <property type="nucleotide sequence ID" value="NZ_BAAABU010000018.1"/>
</dbReference>
<feature type="transmembrane region" description="Helical" evidence="1">
    <location>
        <begin position="355"/>
        <end position="380"/>
    </location>
</feature>
<dbReference type="Proteomes" id="UP001500416">
    <property type="component" value="Unassembled WGS sequence"/>
</dbReference>
<organism evidence="2 3">
    <name type="scientific">Saccharothrix mutabilis subsp. mutabilis</name>
    <dbReference type="NCBI Taxonomy" id="66855"/>
    <lineage>
        <taxon>Bacteria</taxon>
        <taxon>Bacillati</taxon>
        <taxon>Actinomycetota</taxon>
        <taxon>Actinomycetes</taxon>
        <taxon>Pseudonocardiales</taxon>
        <taxon>Pseudonocardiaceae</taxon>
        <taxon>Saccharothrix</taxon>
    </lineage>
</organism>
<feature type="transmembrane region" description="Helical" evidence="1">
    <location>
        <begin position="59"/>
        <end position="80"/>
    </location>
</feature>
<feature type="transmembrane region" description="Helical" evidence="1">
    <location>
        <begin position="317"/>
        <end position="335"/>
    </location>
</feature>
<evidence type="ECO:0000256" key="1">
    <source>
        <dbReference type="SAM" id="Phobius"/>
    </source>
</evidence>
<feature type="transmembrane region" description="Helical" evidence="1">
    <location>
        <begin position="266"/>
        <end position="286"/>
    </location>
</feature>
<sequence>MTSHAEPLRDTGSLVRRFLDDYRRNPVNPLVLVVVPVVFVVVAAGPMADAAALLGGTGWSVETATAGWAAGFLSATAMYFQTRAARAADRRLVLAGLPAPTLVAARLLTGLALAALASAAALVALAARAGIDAPGRVVAGTAMSAVVYLAIGALVGVVARNPVNGTVVVLFVWIADVFFGPALGSPDRLATRGLPTHFVTLWTVDLPSRHGGRPGDLGWALTWTVAALALAVLVVTATTRTARPGRPPTQVGTGLRTGLRDYGRNPVLWALLVVVPVVFIWLSKVVTPGETTSLSLLEHGRPVTPAFWLPDVHAGTMTPIAITSLAALAGLFVVLDARTGDHRLILAGFGVPALLTARLGVIAAAVLLTTTASIAVTAAVFDARQWGVFVGANLLLAAIYALVGVCLGPVFGRVGGVLIAFLVPFLDLGIGQSPMLRAEPPAWARFLPGHGPYRVLLDGGLTDGFDTAAPLLLGVGWLLALGVLATRLFRRTAS</sequence>
<reference evidence="3" key="1">
    <citation type="journal article" date="2019" name="Int. J. Syst. Evol. Microbiol.">
        <title>The Global Catalogue of Microorganisms (GCM) 10K type strain sequencing project: providing services to taxonomists for standard genome sequencing and annotation.</title>
        <authorList>
            <consortium name="The Broad Institute Genomics Platform"/>
            <consortium name="The Broad Institute Genome Sequencing Center for Infectious Disease"/>
            <person name="Wu L."/>
            <person name="Ma J."/>
        </authorList>
    </citation>
    <scope>NUCLEOTIDE SEQUENCE [LARGE SCALE GENOMIC DNA]</scope>
    <source>
        <strain evidence="3">JCM 3380</strain>
    </source>
</reference>
<evidence type="ECO:0008006" key="4">
    <source>
        <dbReference type="Google" id="ProtNLM"/>
    </source>
</evidence>
<keyword evidence="1" id="KW-1133">Transmembrane helix</keyword>
<feature type="transmembrane region" description="Helical" evidence="1">
    <location>
        <begin position="386"/>
        <end position="403"/>
    </location>
</feature>
<keyword evidence="1" id="KW-0472">Membrane</keyword>
<gene>
    <name evidence="2" type="ORF">GCM10010492_58540</name>
</gene>
<feature type="transmembrane region" description="Helical" evidence="1">
    <location>
        <begin position="410"/>
        <end position="430"/>
    </location>
</feature>
<feature type="transmembrane region" description="Helical" evidence="1">
    <location>
        <begin position="27"/>
        <end position="47"/>
    </location>
</feature>
<accession>A0ABP3E665</accession>
<dbReference type="EMBL" id="BAAABU010000018">
    <property type="protein sequence ID" value="GAA0250624.1"/>
    <property type="molecule type" value="Genomic_DNA"/>
</dbReference>
<evidence type="ECO:0000313" key="2">
    <source>
        <dbReference type="EMBL" id="GAA0250624.1"/>
    </source>
</evidence>
<keyword evidence="3" id="KW-1185">Reference proteome</keyword>
<protein>
    <recommendedName>
        <fullName evidence="4">ABC transporter permease</fullName>
    </recommendedName>
</protein>
<evidence type="ECO:0000313" key="3">
    <source>
        <dbReference type="Proteomes" id="UP001500416"/>
    </source>
</evidence>
<feature type="transmembrane region" description="Helical" evidence="1">
    <location>
        <begin position="468"/>
        <end position="489"/>
    </location>
</feature>
<proteinExistence type="predicted"/>
<comment type="caution">
    <text evidence="2">The sequence shown here is derived from an EMBL/GenBank/DDBJ whole genome shotgun (WGS) entry which is preliminary data.</text>
</comment>